<name>A0A649VIH7_9CAUD</name>
<organism evidence="1 2">
    <name type="scientific">Gordonia phage Lauer</name>
    <dbReference type="NCBI Taxonomy" id="2656538"/>
    <lineage>
        <taxon>Viruses</taxon>
        <taxon>Duplodnaviria</taxon>
        <taxon>Heunggongvirae</taxon>
        <taxon>Uroviricota</taxon>
        <taxon>Caudoviricetes</taxon>
        <taxon>Ponsvirus</taxon>
        <taxon>Ponsvirus lauer</taxon>
    </lineage>
</organism>
<evidence type="ECO:0000313" key="1">
    <source>
        <dbReference type="EMBL" id="QGJ92176.1"/>
    </source>
</evidence>
<keyword evidence="2" id="KW-1185">Reference proteome</keyword>
<dbReference type="KEGG" id="vg:77939274"/>
<proteinExistence type="predicted"/>
<dbReference type="Proteomes" id="UP000426952">
    <property type="component" value="Segment"/>
</dbReference>
<dbReference type="EMBL" id="MN586015">
    <property type="protein sequence ID" value="QGJ92176.1"/>
    <property type="molecule type" value="Genomic_DNA"/>
</dbReference>
<reference evidence="1 2" key="1">
    <citation type="submission" date="2019-10" db="EMBL/GenBank/DDBJ databases">
        <authorList>
            <person name="Johnson B.J."/>
            <person name="Garlena R.A."/>
            <person name="Russell D.A."/>
            <person name="Pope W.H."/>
            <person name="Jacobs-Sera D."/>
            <person name="Hatfull G.F."/>
        </authorList>
    </citation>
    <scope>NUCLEOTIDE SEQUENCE [LARGE SCALE GENOMIC DNA]</scope>
</reference>
<accession>A0A649VIH7</accession>
<evidence type="ECO:0000313" key="2">
    <source>
        <dbReference type="Proteomes" id="UP000426952"/>
    </source>
</evidence>
<protein>
    <submittedName>
        <fullName evidence="1">Uncharacterized protein</fullName>
    </submittedName>
</protein>
<dbReference type="RefSeq" id="YP_010663255.1">
    <property type="nucleotide sequence ID" value="NC_070894.1"/>
</dbReference>
<gene>
    <name evidence="1" type="primary">48</name>
    <name evidence="1" type="ORF">PBI_LAUER_48</name>
</gene>
<dbReference type="GeneID" id="77939274"/>
<sequence length="53" mass="6704">MLMYRYILWYQKPGENLWRHEDYHTEVMARMMARVYERRGLNTQVLQRSTDHE</sequence>